<evidence type="ECO:0008006" key="3">
    <source>
        <dbReference type="Google" id="ProtNLM"/>
    </source>
</evidence>
<gene>
    <name evidence="1" type="ORF">SSOG_06420</name>
</gene>
<dbReference type="HOGENOM" id="CLU_208636_0_0_11"/>
<keyword evidence="2" id="KW-1185">Reference proteome</keyword>
<dbReference type="EMBL" id="GG657754">
    <property type="protein sequence ID" value="EFL26706.1"/>
    <property type="molecule type" value="Genomic_DNA"/>
</dbReference>
<dbReference type="Proteomes" id="UP000003963">
    <property type="component" value="Unassembled WGS sequence"/>
</dbReference>
<accession>D9W795</accession>
<evidence type="ECO:0000313" key="1">
    <source>
        <dbReference type="EMBL" id="EFL26706.1"/>
    </source>
</evidence>
<evidence type="ECO:0000313" key="2">
    <source>
        <dbReference type="Proteomes" id="UP000003963"/>
    </source>
</evidence>
<dbReference type="AlphaFoldDB" id="D9W795"/>
<organism evidence="1 2">
    <name type="scientific">Streptomyces himastatinicus ATCC 53653</name>
    <dbReference type="NCBI Taxonomy" id="457427"/>
    <lineage>
        <taxon>Bacteria</taxon>
        <taxon>Bacillati</taxon>
        <taxon>Actinomycetota</taxon>
        <taxon>Actinomycetes</taxon>
        <taxon>Kitasatosporales</taxon>
        <taxon>Streptomycetaceae</taxon>
        <taxon>Streptomyces</taxon>
        <taxon>Streptomyces violaceusniger group</taxon>
    </lineage>
</organism>
<protein>
    <recommendedName>
        <fullName evidence="3">DUF5753 domain-containing protein</fullName>
    </recommendedName>
</protein>
<name>D9W795_9ACTN</name>
<reference evidence="1 2" key="1">
    <citation type="submission" date="2009-02" db="EMBL/GenBank/DDBJ databases">
        <title>Annotation of Streptomyces hygroscopicus strain ATCC 53653.</title>
        <authorList>
            <consortium name="The Broad Institute Genome Sequencing Platform"/>
            <consortium name="Broad Institute Microbial Sequencing Center"/>
            <person name="Fischbach M."/>
            <person name="Godfrey P."/>
            <person name="Ward D."/>
            <person name="Young S."/>
            <person name="Zeng Q."/>
            <person name="Koehrsen M."/>
            <person name="Alvarado L."/>
            <person name="Berlin A.M."/>
            <person name="Bochicchio J."/>
            <person name="Borenstein D."/>
            <person name="Chapman S.B."/>
            <person name="Chen Z."/>
            <person name="Engels R."/>
            <person name="Freedman E."/>
            <person name="Gellesch M."/>
            <person name="Goldberg J."/>
            <person name="Griggs A."/>
            <person name="Gujja S."/>
            <person name="Heilman E.R."/>
            <person name="Heiman D.I."/>
            <person name="Hepburn T.A."/>
            <person name="Howarth C."/>
            <person name="Jen D."/>
            <person name="Larson L."/>
            <person name="Lewis B."/>
            <person name="Mehta T."/>
            <person name="Park D."/>
            <person name="Pearson M."/>
            <person name="Richards J."/>
            <person name="Roberts A."/>
            <person name="Saif S."/>
            <person name="Shea T.D."/>
            <person name="Shenoy N."/>
            <person name="Sisk P."/>
            <person name="Stolte C."/>
            <person name="Sykes S.N."/>
            <person name="Thomson T."/>
            <person name="Walk T."/>
            <person name="White J."/>
            <person name="Yandava C."/>
            <person name="Straight P."/>
            <person name="Clardy J."/>
            <person name="Hung D."/>
            <person name="Kolter R."/>
            <person name="Mekalanos J."/>
            <person name="Walker S."/>
            <person name="Walsh C.T."/>
            <person name="Wieland-Brown L.C."/>
            <person name="Haas B."/>
            <person name="Nusbaum C."/>
            <person name="Birren B."/>
        </authorList>
    </citation>
    <scope>NUCLEOTIDE SEQUENCE [LARGE SCALE GENOMIC DNA]</scope>
    <source>
        <strain evidence="1 2">ATCC 53653</strain>
    </source>
</reference>
<sequence length="62" mass="6681">MTLHPYDDELVSVELLSARVSVTQPSEVELYRKAFVELSELAVYGAAGRALITAAIEALEGS</sequence>
<proteinExistence type="predicted"/>